<dbReference type="PANTHER" id="PTHR38766">
    <property type="entry name" value="FLAGELLAR PROTEIN FLIO"/>
    <property type="match status" value="1"/>
</dbReference>
<dbReference type="AlphaFoldDB" id="A0A2T5MDB8"/>
<evidence type="ECO:0000313" key="9">
    <source>
        <dbReference type="Proteomes" id="UP000244248"/>
    </source>
</evidence>
<name>A0A2T5MDB8_9GAMM</name>
<evidence type="ECO:0000256" key="1">
    <source>
        <dbReference type="ARBA" id="ARBA00022475"/>
    </source>
</evidence>
<protein>
    <recommendedName>
        <fullName evidence="7">Flagellar protein</fullName>
    </recommendedName>
</protein>
<organism evidence="8 9">
    <name type="scientific">Stenotrophobium rhamnosiphilum</name>
    <dbReference type="NCBI Taxonomy" id="2029166"/>
    <lineage>
        <taxon>Bacteria</taxon>
        <taxon>Pseudomonadati</taxon>
        <taxon>Pseudomonadota</taxon>
        <taxon>Gammaproteobacteria</taxon>
        <taxon>Nevskiales</taxon>
        <taxon>Nevskiaceae</taxon>
        <taxon>Stenotrophobium</taxon>
    </lineage>
</organism>
<evidence type="ECO:0000256" key="7">
    <source>
        <dbReference type="RuleBase" id="RU362064"/>
    </source>
</evidence>
<dbReference type="GO" id="GO:0009425">
    <property type="term" value="C:bacterial-type flagellum basal body"/>
    <property type="evidence" value="ECO:0007669"/>
    <property type="project" value="UniProtKB-SubCell"/>
</dbReference>
<keyword evidence="8" id="KW-0966">Cell projection</keyword>
<evidence type="ECO:0000256" key="4">
    <source>
        <dbReference type="ARBA" id="ARBA00023136"/>
    </source>
</evidence>
<dbReference type="InterPro" id="IPR022781">
    <property type="entry name" value="Flagellar_biosynth_FliO"/>
</dbReference>
<dbReference type="InterPro" id="IPR052205">
    <property type="entry name" value="FliO/MopB"/>
</dbReference>
<evidence type="ECO:0000256" key="5">
    <source>
        <dbReference type="ARBA" id="ARBA00023143"/>
    </source>
</evidence>
<keyword evidence="2 7" id="KW-0812">Transmembrane</keyword>
<dbReference type="Pfam" id="PF04347">
    <property type="entry name" value="FliO"/>
    <property type="match status" value="1"/>
</dbReference>
<dbReference type="RefSeq" id="WP_107940943.1">
    <property type="nucleotide sequence ID" value="NZ_QANS01000005.1"/>
</dbReference>
<dbReference type="GO" id="GO:0005886">
    <property type="term" value="C:plasma membrane"/>
    <property type="evidence" value="ECO:0007669"/>
    <property type="project" value="UniProtKB-SubCell"/>
</dbReference>
<evidence type="ECO:0000256" key="3">
    <source>
        <dbReference type="ARBA" id="ARBA00022989"/>
    </source>
</evidence>
<dbReference type="Proteomes" id="UP000244248">
    <property type="component" value="Unassembled WGS sequence"/>
</dbReference>
<evidence type="ECO:0000256" key="2">
    <source>
        <dbReference type="ARBA" id="ARBA00022692"/>
    </source>
</evidence>
<accession>A0A2T5MDB8</accession>
<comment type="subcellular location">
    <subcellularLocation>
        <location evidence="7">Cell membrane</location>
    </subcellularLocation>
    <subcellularLocation>
        <location evidence="7">Bacterial flagellum basal body</location>
    </subcellularLocation>
</comment>
<dbReference type="PANTHER" id="PTHR38766:SF1">
    <property type="entry name" value="FLAGELLAR PROTEIN FLIO"/>
    <property type="match status" value="1"/>
</dbReference>
<comment type="similarity">
    <text evidence="6 7">Belongs to the FliO/MopB family.</text>
</comment>
<evidence type="ECO:0000256" key="6">
    <source>
        <dbReference type="ARBA" id="ARBA00037937"/>
    </source>
</evidence>
<comment type="caution">
    <text evidence="8">The sequence shown here is derived from an EMBL/GenBank/DDBJ whole genome shotgun (WGS) entry which is preliminary data.</text>
</comment>
<dbReference type="NCBIfam" id="TIGR03500">
    <property type="entry name" value="FliO_TIGR"/>
    <property type="match status" value="1"/>
</dbReference>
<keyword evidence="9" id="KW-1185">Reference proteome</keyword>
<keyword evidence="5 7" id="KW-0975">Bacterial flagellum</keyword>
<dbReference type="OrthoDB" id="5741235at2"/>
<keyword evidence="8" id="KW-0969">Cilium</keyword>
<keyword evidence="8" id="KW-0282">Flagellum</keyword>
<keyword evidence="3 7" id="KW-1133">Transmembrane helix</keyword>
<feature type="transmembrane region" description="Helical" evidence="7">
    <location>
        <begin position="27"/>
        <end position="47"/>
    </location>
</feature>
<keyword evidence="1 7" id="KW-1003">Cell membrane</keyword>
<keyword evidence="4 7" id="KW-0472">Membrane</keyword>
<proteinExistence type="inferred from homology"/>
<reference evidence="8 9" key="1">
    <citation type="submission" date="2018-04" db="EMBL/GenBank/DDBJ databases">
        <title>Novel species isolated from glacier.</title>
        <authorList>
            <person name="Liu Q."/>
            <person name="Xin Y.-H."/>
        </authorList>
    </citation>
    <scope>NUCLEOTIDE SEQUENCE [LARGE SCALE GENOMIC DNA]</scope>
    <source>
        <strain evidence="8 9">GT1R17</strain>
    </source>
</reference>
<gene>
    <name evidence="8" type="primary">fliO</name>
    <name evidence="8" type="ORF">CJD38_13775</name>
</gene>
<dbReference type="EMBL" id="QANS01000005">
    <property type="protein sequence ID" value="PTU30571.1"/>
    <property type="molecule type" value="Genomic_DNA"/>
</dbReference>
<evidence type="ECO:0000313" key="8">
    <source>
        <dbReference type="EMBL" id="PTU30571.1"/>
    </source>
</evidence>
<sequence>MLFPTTAAAETAAPVVAATSTSMAGNLFSTAFSLALVLAVIFAIAWIMRWMQRARIGGASSLRINGGIQVGARERVLMVQAGDKHLLIGVAPGRVQTLHVFDQAPVVTSEQASELSPFAERLRQLIQSKVSK</sequence>
<dbReference type="GO" id="GO:0044781">
    <property type="term" value="P:bacterial-type flagellum organization"/>
    <property type="evidence" value="ECO:0007669"/>
    <property type="project" value="UniProtKB-UniRule"/>
</dbReference>